<sequence length="41" mass="4763">MASCQHIFRFFKKGVDIRATQWYYVSVDKLPTKSKKGVNAL</sequence>
<organism evidence="1">
    <name type="scientific">Siphoviridae sp. ct3es5</name>
    <dbReference type="NCBI Taxonomy" id="2825322"/>
    <lineage>
        <taxon>Viruses</taxon>
        <taxon>Duplodnaviria</taxon>
        <taxon>Heunggongvirae</taxon>
        <taxon>Uroviricota</taxon>
        <taxon>Caudoviricetes</taxon>
    </lineage>
</organism>
<dbReference type="EMBL" id="BK015507">
    <property type="protein sequence ID" value="DAE10354.1"/>
    <property type="molecule type" value="Genomic_DNA"/>
</dbReference>
<reference evidence="1" key="1">
    <citation type="journal article" date="2021" name="Proc. Natl. Acad. Sci. U.S.A.">
        <title>A Catalog of Tens of Thousands of Viruses from Human Metagenomes Reveals Hidden Associations with Chronic Diseases.</title>
        <authorList>
            <person name="Tisza M.J."/>
            <person name="Buck C.B."/>
        </authorList>
    </citation>
    <scope>NUCLEOTIDE SEQUENCE</scope>
    <source>
        <strain evidence="1">Ct3es5</strain>
    </source>
</reference>
<protein>
    <submittedName>
        <fullName evidence="1">Uncharacterized protein</fullName>
    </submittedName>
</protein>
<evidence type="ECO:0000313" key="1">
    <source>
        <dbReference type="EMBL" id="DAE10354.1"/>
    </source>
</evidence>
<accession>A0A8S5PU14</accession>
<proteinExistence type="predicted"/>
<name>A0A8S5PU14_9CAUD</name>